<dbReference type="AlphaFoldDB" id="A0A2U1TSZ9"/>
<evidence type="ECO:0000313" key="3">
    <source>
        <dbReference type="Proteomes" id="UP000296159"/>
    </source>
</evidence>
<dbReference type="Pfam" id="PF11706">
    <property type="entry name" value="zf-CGNR"/>
    <property type="match status" value="1"/>
</dbReference>
<name>A0A2U1TSZ9_9GAMM</name>
<dbReference type="EMBL" id="QDKH01000023">
    <property type="protein sequence ID" value="PWC12515.1"/>
    <property type="molecule type" value="Genomic_DNA"/>
</dbReference>
<organism evidence="2 3">
    <name type="scientific">Brenneria corticis</name>
    <dbReference type="NCBI Taxonomy" id="2173106"/>
    <lineage>
        <taxon>Bacteria</taxon>
        <taxon>Pseudomonadati</taxon>
        <taxon>Pseudomonadota</taxon>
        <taxon>Gammaproteobacteria</taxon>
        <taxon>Enterobacterales</taxon>
        <taxon>Pectobacteriaceae</taxon>
        <taxon>Brenneria</taxon>
    </lineage>
</organism>
<accession>A0A2U1TSZ9</accession>
<feature type="domain" description="Zinc finger CGNR" evidence="1">
    <location>
        <begin position="73"/>
        <end position="114"/>
    </location>
</feature>
<sequence length="116" mass="13448">MKDIQRIAFQAQHINKELNRYLALATSYKQLVAGEDGTLHIKQIYASQTPAQLLGPIAELAASLISEKSFELVRKCEHPECSLWFYDRTKAHRRRWCSMALCGNRAKVARFRRQQK</sequence>
<dbReference type="Proteomes" id="UP000296159">
    <property type="component" value="Unassembled WGS sequence"/>
</dbReference>
<protein>
    <recommendedName>
        <fullName evidence="1">Zinc finger CGNR domain-containing protein</fullName>
    </recommendedName>
</protein>
<dbReference type="PANTHER" id="PTHR35525">
    <property type="entry name" value="BLL6575 PROTEIN"/>
    <property type="match status" value="1"/>
</dbReference>
<proteinExistence type="predicted"/>
<comment type="caution">
    <text evidence="2">The sequence shown here is derived from an EMBL/GenBank/DDBJ whole genome shotgun (WGS) entry which is preliminary data.</text>
</comment>
<dbReference type="SUPFAM" id="SSF160904">
    <property type="entry name" value="Jann2411-like"/>
    <property type="match status" value="1"/>
</dbReference>
<gene>
    <name evidence="2" type="ORF">DDT56_17770</name>
</gene>
<dbReference type="PANTHER" id="PTHR35525:SF3">
    <property type="entry name" value="BLL6575 PROTEIN"/>
    <property type="match status" value="1"/>
</dbReference>
<reference evidence="2 3" key="1">
    <citation type="submission" date="2018-04" db="EMBL/GenBank/DDBJ databases">
        <title>Brenneria corticis sp.nov.</title>
        <authorList>
            <person name="Li Y."/>
        </authorList>
    </citation>
    <scope>NUCLEOTIDE SEQUENCE [LARGE SCALE GENOMIC DNA]</scope>
    <source>
        <strain evidence="2 3">CFCC 11842</strain>
    </source>
</reference>
<dbReference type="Gene3D" id="1.10.3300.10">
    <property type="entry name" value="Jann2411-like domain"/>
    <property type="match status" value="1"/>
</dbReference>
<dbReference type="InterPro" id="IPR021005">
    <property type="entry name" value="Znf_CGNR"/>
</dbReference>
<dbReference type="InterPro" id="IPR010852">
    <property type="entry name" value="ABATE"/>
</dbReference>
<dbReference type="InterPro" id="IPR023286">
    <property type="entry name" value="ABATE_dom_sf"/>
</dbReference>
<evidence type="ECO:0000259" key="1">
    <source>
        <dbReference type="Pfam" id="PF11706"/>
    </source>
</evidence>
<keyword evidence="3" id="KW-1185">Reference proteome</keyword>
<evidence type="ECO:0000313" key="2">
    <source>
        <dbReference type="EMBL" id="PWC12515.1"/>
    </source>
</evidence>